<evidence type="ECO:0000313" key="3">
    <source>
        <dbReference type="Proteomes" id="UP000823619"/>
    </source>
</evidence>
<organism evidence="2 3">
    <name type="scientific">Candidatus Cryptobacteroides merdavium</name>
    <dbReference type="NCBI Taxonomy" id="2840769"/>
    <lineage>
        <taxon>Bacteria</taxon>
        <taxon>Pseudomonadati</taxon>
        <taxon>Bacteroidota</taxon>
        <taxon>Bacteroidia</taxon>
        <taxon>Bacteroidales</taxon>
        <taxon>Candidatus Cryptobacteroides</taxon>
    </lineage>
</organism>
<dbReference type="Pfam" id="PF12705">
    <property type="entry name" value="PDDEXK_1"/>
    <property type="match status" value="1"/>
</dbReference>
<protein>
    <submittedName>
        <fullName evidence="2">PD-(D/E)XK nuclease family protein</fullName>
    </submittedName>
</protein>
<name>A0A9D9EFB2_9BACT</name>
<gene>
    <name evidence="2" type="ORF">IAC23_06420</name>
</gene>
<dbReference type="Gene3D" id="3.90.320.10">
    <property type="match status" value="1"/>
</dbReference>
<proteinExistence type="predicted"/>
<sequence>MVPFLRQVAEKYYAGGNIDRKCFIFPNRRSLVFFRKYLADVLSEAFREASANMAEADAVRPIVAPEMLTVNDFFYRVYNVQPSDRVSLLLELYDCYKTLNPKAEPLDEFIFWGDIILGDFNDVDKYLVDPEQLFTNVSDFKSMQDTFSYLTERQRKAIEGFVSHFNDRSGKLTVDLKSDSPNVKERFLMIWNILYPLYESYRRTLQDKNMAYEGMVYRSIAESLCGHGAGKGVQAFGQELPDVLEKAFRGVEKFVFTGLNALNECEKTVMRRMKDRGLAEFCWDYSGDMIRDSRNRSSFFMEENVREFPQSHEWDPEGVSVPRIRVISVPSSTGQVKQIPSILKSIADAHAGGDLSKVGRLAGDSGWETSVFGTGASGHGAGNGTDCAIVLPDETLLMPLLNTIPPEITDINVTMGYPMSGSEFYGFMSEISSVQLRARVKDGAWSFYYSPVWSLFSNSIFRKVMTEDDNRKVIEIKAAAKLYIPLEDLQGSWLCDLIFRPVIEDRKAADRRQLDAFSSYQLDVISHVAPKLRDDREMALELDFAMEYYRCISRLRAIAPEVMPTTYIRILEQLLAGISVPFKGEPLKGLQIMGPLETRALDFSNLVILSSNEGIFPRRSVSSSFIPPELRRGFGLPTYEYQDAVWAYYFYRMITRASDVWLLYDSRTEGMKSGEESRYIRQLEYHFRLPLERYVADAPVHAAAVESEIRKTEEDVAAVRSRDLSASSLQNYIACPARFYYQIVKQLRPEEEVAESMDASMIGNVYHHVMQSLYSGEEAMNEGGVPLSSILGRMTVPVTYGYLESWLGREKEIRVKVRELMMSEMNSPEITGRNLVIADVIVRYVMKTLERDMELMKEARTDSFEILGLEERLGCVVDGFGIKGFVDRIDSFAPDSIRVVDYKTGKVLPEDMNISEDNHTETVEAIFGDKPFGKKPKIAFQLFIYDLLLERNGLASGKRVVNSVYSTAKLFSEPPAEVEVGGSFCTAMEEKLHGLLAEIADTSVPFRRTEDRDLCTWCDFKSICGR</sequence>
<dbReference type="Proteomes" id="UP000823619">
    <property type="component" value="Unassembled WGS sequence"/>
</dbReference>
<feature type="domain" description="PD-(D/E)XK endonuclease-like" evidence="1">
    <location>
        <begin position="724"/>
        <end position="1024"/>
    </location>
</feature>
<evidence type="ECO:0000313" key="2">
    <source>
        <dbReference type="EMBL" id="MBO8445310.1"/>
    </source>
</evidence>
<dbReference type="InterPro" id="IPR027417">
    <property type="entry name" value="P-loop_NTPase"/>
</dbReference>
<dbReference type="SUPFAM" id="SSF52540">
    <property type="entry name" value="P-loop containing nucleoside triphosphate hydrolases"/>
    <property type="match status" value="1"/>
</dbReference>
<dbReference type="InterPro" id="IPR038726">
    <property type="entry name" value="PDDEXK_AddAB-type"/>
</dbReference>
<dbReference type="AlphaFoldDB" id="A0A9D9EFB2"/>
<reference evidence="2" key="2">
    <citation type="journal article" date="2021" name="PeerJ">
        <title>Extensive microbial diversity within the chicken gut microbiome revealed by metagenomics and culture.</title>
        <authorList>
            <person name="Gilroy R."/>
            <person name="Ravi A."/>
            <person name="Getino M."/>
            <person name="Pursley I."/>
            <person name="Horton D.L."/>
            <person name="Alikhan N.F."/>
            <person name="Baker D."/>
            <person name="Gharbi K."/>
            <person name="Hall N."/>
            <person name="Watson M."/>
            <person name="Adriaenssens E.M."/>
            <person name="Foster-Nyarko E."/>
            <person name="Jarju S."/>
            <person name="Secka A."/>
            <person name="Antonio M."/>
            <person name="Oren A."/>
            <person name="Chaudhuri R.R."/>
            <person name="La Ragione R."/>
            <person name="Hildebrand F."/>
            <person name="Pallen M.J."/>
        </authorList>
    </citation>
    <scope>NUCLEOTIDE SEQUENCE</scope>
    <source>
        <strain evidence="2">D5-748</strain>
    </source>
</reference>
<dbReference type="InterPro" id="IPR011604">
    <property type="entry name" value="PDDEXK-like_dom_sf"/>
</dbReference>
<reference evidence="2" key="1">
    <citation type="submission" date="2020-10" db="EMBL/GenBank/DDBJ databases">
        <authorList>
            <person name="Gilroy R."/>
        </authorList>
    </citation>
    <scope>NUCLEOTIDE SEQUENCE</scope>
    <source>
        <strain evidence="2">D5-748</strain>
    </source>
</reference>
<dbReference type="EMBL" id="JADIMO010000083">
    <property type="protein sequence ID" value="MBO8445310.1"/>
    <property type="molecule type" value="Genomic_DNA"/>
</dbReference>
<accession>A0A9D9EFB2</accession>
<comment type="caution">
    <text evidence="2">The sequence shown here is derived from an EMBL/GenBank/DDBJ whole genome shotgun (WGS) entry which is preliminary data.</text>
</comment>
<evidence type="ECO:0000259" key="1">
    <source>
        <dbReference type="Pfam" id="PF12705"/>
    </source>
</evidence>